<organism evidence="3 4">
    <name type="scientific">Hyella patelloides LEGE 07179</name>
    <dbReference type="NCBI Taxonomy" id="945734"/>
    <lineage>
        <taxon>Bacteria</taxon>
        <taxon>Bacillati</taxon>
        <taxon>Cyanobacteriota</taxon>
        <taxon>Cyanophyceae</taxon>
        <taxon>Pleurocapsales</taxon>
        <taxon>Hyellaceae</taxon>
        <taxon>Hyella</taxon>
    </lineage>
</organism>
<gene>
    <name evidence="3" type="ORF">H1P_950020</name>
</gene>
<protein>
    <submittedName>
        <fullName evidence="3">Exopolysaccharide biosynthesis protein, WecB/TagA/CpsF family</fullName>
    </submittedName>
</protein>
<dbReference type="GO" id="GO:0016758">
    <property type="term" value="F:hexosyltransferase activity"/>
    <property type="evidence" value="ECO:0007669"/>
    <property type="project" value="TreeGrafter"/>
</dbReference>
<dbReference type="NCBIfam" id="TIGR00696">
    <property type="entry name" value="wecG_tagA_cpsF"/>
    <property type="match status" value="1"/>
</dbReference>
<dbReference type="Pfam" id="PF03808">
    <property type="entry name" value="Glyco_tran_WecG"/>
    <property type="match status" value="1"/>
</dbReference>
<dbReference type="InterPro" id="IPR004629">
    <property type="entry name" value="WecG_TagA_CpsF"/>
</dbReference>
<sequence length="283" mass="32592">MHKRTELNISSVYFFNRRVDLVTIDTVIKAIFKSCRQKVKIVISNYNVHAFNLSMSLPLFLAFHQYADITVCDGMGILKALEFMGTKIDSKYKVSLTSMIPRLLNKCERESLSVFLLGSKPQNLNKAIEKQKAKHPNLLLAGHHGYFDYKDLNENQIIIDKINKFKPDILIVGMGMPLQELWIQNNYDNLETLVIIPCGAVIDRLAGLVPTPPRLISNAGLEWLYRLIREPKRLATRYLLGNPLFLFYIFWAKYHDNSIYLVENENVQDINITTNEILSLENS</sequence>
<dbReference type="EMBL" id="CAACVJ010000704">
    <property type="protein sequence ID" value="VEP18904.1"/>
    <property type="molecule type" value="Genomic_DNA"/>
</dbReference>
<dbReference type="AlphaFoldDB" id="A0A563W5G2"/>
<dbReference type="PANTHER" id="PTHR34136">
    <property type="match status" value="1"/>
</dbReference>
<proteinExistence type="predicted"/>
<evidence type="ECO:0000313" key="4">
    <source>
        <dbReference type="Proteomes" id="UP000320055"/>
    </source>
</evidence>
<dbReference type="PANTHER" id="PTHR34136:SF1">
    <property type="entry name" value="UDP-N-ACETYL-D-MANNOSAMINURONIC ACID TRANSFERASE"/>
    <property type="match status" value="1"/>
</dbReference>
<keyword evidence="4" id="KW-1185">Reference proteome</keyword>
<evidence type="ECO:0000256" key="2">
    <source>
        <dbReference type="ARBA" id="ARBA00022679"/>
    </source>
</evidence>
<keyword evidence="1" id="KW-0328">Glycosyltransferase</keyword>
<evidence type="ECO:0000256" key="1">
    <source>
        <dbReference type="ARBA" id="ARBA00022676"/>
    </source>
</evidence>
<keyword evidence="2" id="KW-0808">Transferase</keyword>
<dbReference type="CDD" id="cd06533">
    <property type="entry name" value="Glyco_transf_WecG_TagA"/>
    <property type="match status" value="1"/>
</dbReference>
<dbReference type="Proteomes" id="UP000320055">
    <property type="component" value="Unassembled WGS sequence"/>
</dbReference>
<name>A0A563W5G2_9CYAN</name>
<accession>A0A563W5G2</accession>
<reference evidence="3 4" key="1">
    <citation type="submission" date="2019-01" db="EMBL/GenBank/DDBJ databases">
        <authorList>
            <person name="Brito A."/>
        </authorList>
    </citation>
    <scope>NUCLEOTIDE SEQUENCE [LARGE SCALE GENOMIC DNA]</scope>
    <source>
        <strain evidence="3">1</strain>
    </source>
</reference>
<evidence type="ECO:0000313" key="3">
    <source>
        <dbReference type="EMBL" id="VEP18904.1"/>
    </source>
</evidence>